<dbReference type="GO" id="GO:0008289">
    <property type="term" value="F:lipid binding"/>
    <property type="evidence" value="ECO:0007669"/>
    <property type="project" value="InterPro"/>
</dbReference>
<gene>
    <name evidence="2" type="ORF">CISIN_1g037099mg</name>
</gene>
<evidence type="ECO:0008006" key="4">
    <source>
        <dbReference type="Google" id="ProtNLM"/>
    </source>
</evidence>
<keyword evidence="3" id="KW-1185">Reference proteome</keyword>
<dbReference type="InterPro" id="IPR036312">
    <property type="entry name" value="Bifun_inhib/LTP/seed_sf"/>
</dbReference>
<evidence type="ECO:0000313" key="2">
    <source>
        <dbReference type="EMBL" id="KDO64313.1"/>
    </source>
</evidence>
<accession>A0A067FAF7</accession>
<dbReference type="AlphaFoldDB" id="A0A067FAF7"/>
<dbReference type="InterPro" id="IPR000528">
    <property type="entry name" value="Plant_nsLTP"/>
</dbReference>
<reference evidence="2 3" key="1">
    <citation type="submission" date="2014-04" db="EMBL/GenBank/DDBJ databases">
        <authorList>
            <consortium name="International Citrus Genome Consortium"/>
            <person name="Gmitter F."/>
            <person name="Chen C."/>
            <person name="Farmerie W."/>
            <person name="Harkins T."/>
            <person name="Desany B."/>
            <person name="Mohiuddin M."/>
            <person name="Kodira C."/>
            <person name="Borodovsky M."/>
            <person name="Lomsadze A."/>
            <person name="Burns P."/>
            <person name="Jenkins J."/>
            <person name="Prochnik S."/>
            <person name="Shu S."/>
            <person name="Chapman J."/>
            <person name="Pitluck S."/>
            <person name="Schmutz J."/>
            <person name="Rokhsar D."/>
        </authorList>
    </citation>
    <scope>NUCLEOTIDE SEQUENCE</scope>
</reference>
<dbReference type="Proteomes" id="UP000027120">
    <property type="component" value="Unassembled WGS sequence"/>
</dbReference>
<dbReference type="EMBL" id="KK784908">
    <property type="protein sequence ID" value="KDO64313.1"/>
    <property type="molecule type" value="Genomic_DNA"/>
</dbReference>
<dbReference type="GO" id="GO:0006869">
    <property type="term" value="P:lipid transport"/>
    <property type="evidence" value="ECO:0007669"/>
    <property type="project" value="InterPro"/>
</dbReference>
<sequence>MTNCKSTCVEWCDGLEISEVKRIEVEKLASWREGDKELANEKQGHSGRNWQKKLQLLMVDHLEIWKSCSSELGSGASSRRLGTREISPDVFECTRIAPVVRNCYAYLSGKDSKPLPSCCSGTKLIVEMTSSTAADELMRCKCLREANSYFENIKESAISDLSRECHIDLALFSVADCNRHP</sequence>
<dbReference type="PANTHER" id="PTHR33076">
    <property type="entry name" value="NON-SPECIFIC LIPID-TRANSFER PROTEIN 2-RELATED"/>
    <property type="match status" value="1"/>
</dbReference>
<evidence type="ECO:0000256" key="1">
    <source>
        <dbReference type="ARBA" id="ARBA00009748"/>
    </source>
</evidence>
<dbReference type="SMR" id="A0A067FAF7"/>
<name>A0A067FAF7_CITSI</name>
<evidence type="ECO:0000313" key="3">
    <source>
        <dbReference type="Proteomes" id="UP000027120"/>
    </source>
</evidence>
<comment type="similarity">
    <text evidence="1">Belongs to the plant LTP family.</text>
</comment>
<dbReference type="SUPFAM" id="SSF47699">
    <property type="entry name" value="Bifunctional inhibitor/lipid-transfer protein/seed storage 2S albumin"/>
    <property type="match status" value="1"/>
</dbReference>
<organism evidence="2 3">
    <name type="scientific">Citrus sinensis</name>
    <name type="common">Sweet orange</name>
    <name type="synonym">Citrus aurantium var. sinensis</name>
    <dbReference type="NCBI Taxonomy" id="2711"/>
    <lineage>
        <taxon>Eukaryota</taxon>
        <taxon>Viridiplantae</taxon>
        <taxon>Streptophyta</taxon>
        <taxon>Embryophyta</taxon>
        <taxon>Tracheophyta</taxon>
        <taxon>Spermatophyta</taxon>
        <taxon>Magnoliopsida</taxon>
        <taxon>eudicotyledons</taxon>
        <taxon>Gunneridae</taxon>
        <taxon>Pentapetalae</taxon>
        <taxon>rosids</taxon>
        <taxon>malvids</taxon>
        <taxon>Sapindales</taxon>
        <taxon>Rutaceae</taxon>
        <taxon>Aurantioideae</taxon>
        <taxon>Citrus</taxon>
    </lineage>
</organism>
<proteinExistence type="inferred from homology"/>
<dbReference type="Gene3D" id="1.10.110.10">
    <property type="entry name" value="Plant lipid-transfer and hydrophobic proteins"/>
    <property type="match status" value="1"/>
</dbReference>
<protein>
    <recommendedName>
        <fullName evidence="4">Bifunctional inhibitor/plant lipid transfer protein/seed storage helical domain-containing protein</fullName>
    </recommendedName>
</protein>